<organism evidence="2 3">
    <name type="scientific">Microbispora maris</name>
    <dbReference type="NCBI Taxonomy" id="3144104"/>
    <lineage>
        <taxon>Bacteria</taxon>
        <taxon>Bacillati</taxon>
        <taxon>Actinomycetota</taxon>
        <taxon>Actinomycetes</taxon>
        <taxon>Streptosporangiales</taxon>
        <taxon>Streptosporangiaceae</taxon>
        <taxon>Microbispora</taxon>
    </lineage>
</organism>
<keyword evidence="3" id="KW-1185">Reference proteome</keyword>
<evidence type="ECO:0000313" key="3">
    <source>
        <dbReference type="Proteomes" id="UP001447516"/>
    </source>
</evidence>
<keyword evidence="1" id="KW-0472">Membrane</keyword>
<gene>
    <name evidence="2" type="ORF">AAH991_24740</name>
</gene>
<dbReference type="RefSeq" id="WP_346228286.1">
    <property type="nucleotide sequence ID" value="NZ_JBDJAW010000022.1"/>
</dbReference>
<dbReference type="Proteomes" id="UP001447516">
    <property type="component" value="Unassembled WGS sequence"/>
</dbReference>
<accession>A0ABV0AUS8</accession>
<feature type="transmembrane region" description="Helical" evidence="1">
    <location>
        <begin position="73"/>
        <end position="95"/>
    </location>
</feature>
<feature type="transmembrane region" description="Helical" evidence="1">
    <location>
        <begin position="142"/>
        <end position="166"/>
    </location>
</feature>
<proteinExistence type="predicted"/>
<comment type="caution">
    <text evidence="2">The sequence shown here is derived from an EMBL/GenBank/DDBJ whole genome shotgun (WGS) entry which is preliminary data.</text>
</comment>
<evidence type="ECO:0000256" key="1">
    <source>
        <dbReference type="SAM" id="Phobius"/>
    </source>
</evidence>
<feature type="transmembrane region" description="Helical" evidence="1">
    <location>
        <begin position="107"/>
        <end position="130"/>
    </location>
</feature>
<dbReference type="EMBL" id="JBDJAW010000022">
    <property type="protein sequence ID" value="MEN3538341.1"/>
    <property type="molecule type" value="Genomic_DNA"/>
</dbReference>
<keyword evidence="1" id="KW-0812">Transmembrane</keyword>
<name>A0ABV0AUS8_9ACTN</name>
<evidence type="ECO:0000313" key="2">
    <source>
        <dbReference type="EMBL" id="MEN3538341.1"/>
    </source>
</evidence>
<sequence>MRGHWTCYATAVRMTFVEHLRNRLALVIVVVFIPVWAVLIYALSLEIALPFHLRAAGRTVTLPANVLNQLGGALQISALITGFMMFVTTLDSASFDRRLVRAGFPRLCLIAAKLTALVVVALCVALYATGLICLTHPTAQPLLLTAALAGGALIYGGIGIALAAVLTTDLAGLVLVTVICSIDLALQSPLATPAAASVIVRYLPDYGPMQWAVSSVALDTVPWSAAGPAACWALVTAALGVSAFAARTRVHRPLGEPASVSPVRSHP</sequence>
<reference evidence="2 3" key="1">
    <citation type="submission" date="2024-05" db="EMBL/GenBank/DDBJ databases">
        <title>Microbispora sp.ZYX-F-249.</title>
        <authorList>
            <person name="Xie H."/>
        </authorList>
    </citation>
    <scope>NUCLEOTIDE SEQUENCE [LARGE SCALE GENOMIC DNA]</scope>
    <source>
        <strain evidence="2 3">ZYX-F-249</strain>
    </source>
</reference>
<feature type="transmembrane region" description="Helical" evidence="1">
    <location>
        <begin position="24"/>
        <end position="53"/>
    </location>
</feature>
<feature type="transmembrane region" description="Helical" evidence="1">
    <location>
        <begin position="173"/>
        <end position="203"/>
    </location>
</feature>
<feature type="transmembrane region" description="Helical" evidence="1">
    <location>
        <begin position="223"/>
        <end position="246"/>
    </location>
</feature>
<protein>
    <submittedName>
        <fullName evidence="2">ABC transporter permease</fullName>
    </submittedName>
</protein>
<keyword evidence="1" id="KW-1133">Transmembrane helix</keyword>